<feature type="repeat" description="PPR" evidence="3">
    <location>
        <begin position="489"/>
        <end position="523"/>
    </location>
</feature>
<accession>A0AAU9RRV3</accession>
<dbReference type="InterPro" id="IPR011990">
    <property type="entry name" value="TPR-like_helical_dom_sf"/>
</dbReference>
<evidence type="ECO:0000256" key="1">
    <source>
        <dbReference type="ARBA" id="ARBA00007626"/>
    </source>
</evidence>
<sequence>MWRSMLASRARACLSIRSGTPLFQSIQNHTPQLTSYRPQSFGCSFPLCQNPSFFSHDSADSVRIDDVAGSCIDSPISQINNEAIEALDGNQSPSGTSQLDDEPSSEFASEGTSIDASMMEGFPSGDDNYLEEDQMRQVDFEQLQSVLSLLQSSTPADVSLEPSLDDMDLTLNEEFVVRVLETPLVPGDNLIGFFRWASNKQDFSATTRSVEALARAVSSGLKIKEAYAFWNLIQEIGQENGILNTAILNELISLLSKLGKGKAAFEVFNKFEEFGCVADSETYYFTIEALCRRSIFDWAWSVCEKMIDSGKLPGREQVGKVISYLCKGGKAKDSYLVYLSAKEKGQYPPRSSVNYLISSLSRNENVHVALEMLKDFSEEDKKYAINPFSSVIRGLCRIRDVQGAKSLLYKMVDAGPPPGNAVFNFVINSLSKAGDLDEARQLMKLMEIRGLKPDVYTYSVIISGYVKGGDMQEACKVLDEAKSKHSKLSPVTYHTLIRGYCKLEEFDKALKLLGEMREHGVDPNADEYNKLIQSLCLKAVDWKTAEKLHREMEENGLHLNG</sequence>
<feature type="repeat" description="PPR" evidence="3">
    <location>
        <begin position="454"/>
        <end position="488"/>
    </location>
</feature>
<keyword evidence="2" id="KW-0677">Repeat</keyword>
<evidence type="ECO:0000313" key="5">
    <source>
        <dbReference type="EMBL" id="CAH2049163.1"/>
    </source>
</evidence>
<feature type="repeat" description="PPR" evidence="3">
    <location>
        <begin position="524"/>
        <end position="559"/>
    </location>
</feature>
<feature type="compositionally biased region" description="Polar residues" evidence="4">
    <location>
        <begin position="106"/>
        <end position="115"/>
    </location>
</feature>
<dbReference type="Pfam" id="PF01535">
    <property type="entry name" value="PPR"/>
    <property type="match status" value="3"/>
</dbReference>
<organism evidence="5 6">
    <name type="scientific">Thlaspi arvense</name>
    <name type="common">Field penny-cress</name>
    <dbReference type="NCBI Taxonomy" id="13288"/>
    <lineage>
        <taxon>Eukaryota</taxon>
        <taxon>Viridiplantae</taxon>
        <taxon>Streptophyta</taxon>
        <taxon>Embryophyta</taxon>
        <taxon>Tracheophyta</taxon>
        <taxon>Spermatophyta</taxon>
        <taxon>Magnoliopsida</taxon>
        <taxon>eudicotyledons</taxon>
        <taxon>Gunneridae</taxon>
        <taxon>Pentapetalae</taxon>
        <taxon>rosids</taxon>
        <taxon>malvids</taxon>
        <taxon>Brassicales</taxon>
        <taxon>Brassicaceae</taxon>
        <taxon>Thlaspideae</taxon>
        <taxon>Thlaspi</taxon>
    </lineage>
</organism>
<dbReference type="PROSITE" id="PS51375">
    <property type="entry name" value="PPR"/>
    <property type="match status" value="7"/>
</dbReference>
<evidence type="ECO:0000256" key="3">
    <source>
        <dbReference type="PROSITE-ProRule" id="PRU00708"/>
    </source>
</evidence>
<comment type="similarity">
    <text evidence="1">Belongs to the PPR family. P subfamily.</text>
</comment>
<dbReference type="InterPro" id="IPR002885">
    <property type="entry name" value="PPR_rpt"/>
</dbReference>
<evidence type="ECO:0000313" key="6">
    <source>
        <dbReference type="Proteomes" id="UP000836841"/>
    </source>
</evidence>
<gene>
    <name evidence="5" type="ORF">TAV2_LOCUS8224</name>
</gene>
<feature type="repeat" description="PPR" evidence="3">
    <location>
        <begin position="244"/>
        <end position="278"/>
    </location>
</feature>
<feature type="repeat" description="PPR" evidence="3">
    <location>
        <begin position="419"/>
        <end position="453"/>
    </location>
</feature>
<feature type="repeat" description="PPR" evidence="3">
    <location>
        <begin position="384"/>
        <end position="418"/>
    </location>
</feature>
<feature type="repeat" description="PPR" evidence="3">
    <location>
        <begin position="279"/>
        <end position="313"/>
    </location>
</feature>
<evidence type="ECO:0000256" key="2">
    <source>
        <dbReference type="ARBA" id="ARBA00022737"/>
    </source>
</evidence>
<dbReference type="PANTHER" id="PTHR47939">
    <property type="entry name" value="MEMBRANE-ASSOCIATED SALT-INDUCIBLE PROTEIN-LIKE"/>
    <property type="match status" value="1"/>
</dbReference>
<evidence type="ECO:0008006" key="7">
    <source>
        <dbReference type="Google" id="ProtNLM"/>
    </source>
</evidence>
<proteinExistence type="inferred from homology"/>
<name>A0AAU9RRV3_THLAR</name>
<keyword evidence="6" id="KW-1185">Reference proteome</keyword>
<protein>
    <recommendedName>
        <fullName evidence="7">Pentatricopeptide repeat-containing protein</fullName>
    </recommendedName>
</protein>
<dbReference type="AlphaFoldDB" id="A0AAU9RRV3"/>
<comment type="caution">
    <text evidence="5">The sequence shown here is derived from an EMBL/GenBank/DDBJ whole genome shotgun (WGS) entry which is preliminary data.</text>
</comment>
<dbReference type="Pfam" id="PF13041">
    <property type="entry name" value="PPR_2"/>
    <property type="match status" value="2"/>
</dbReference>
<dbReference type="PANTHER" id="PTHR47939:SF10">
    <property type="entry name" value="PENTACOTRIPEPTIDE-REPEAT REGION OF PRORP DOMAIN-CONTAINING PROTEIN"/>
    <property type="match status" value="1"/>
</dbReference>
<dbReference type="EMBL" id="CAJVSB020000264">
    <property type="protein sequence ID" value="CAH2049163.1"/>
    <property type="molecule type" value="Genomic_DNA"/>
</dbReference>
<dbReference type="InterPro" id="IPR050667">
    <property type="entry name" value="PPR-containing_protein"/>
</dbReference>
<dbReference type="SUPFAM" id="SSF81901">
    <property type="entry name" value="HCP-like"/>
    <property type="match status" value="1"/>
</dbReference>
<evidence type="ECO:0000256" key="4">
    <source>
        <dbReference type="SAM" id="MobiDB-lite"/>
    </source>
</evidence>
<feature type="compositionally biased region" description="Polar residues" evidence="4">
    <location>
        <begin position="89"/>
        <end position="98"/>
    </location>
</feature>
<dbReference type="Gene3D" id="1.25.40.10">
    <property type="entry name" value="Tetratricopeptide repeat domain"/>
    <property type="match status" value="3"/>
</dbReference>
<dbReference type="NCBIfam" id="TIGR00756">
    <property type="entry name" value="PPR"/>
    <property type="match status" value="5"/>
</dbReference>
<dbReference type="Proteomes" id="UP000836841">
    <property type="component" value="Unassembled WGS sequence"/>
</dbReference>
<feature type="region of interest" description="Disordered" evidence="4">
    <location>
        <begin position="87"/>
        <end position="129"/>
    </location>
</feature>
<reference evidence="5 6" key="1">
    <citation type="submission" date="2022-03" db="EMBL/GenBank/DDBJ databases">
        <authorList>
            <person name="Nunn A."/>
            <person name="Chopra R."/>
            <person name="Nunn A."/>
            <person name="Contreras Garrido A."/>
        </authorList>
    </citation>
    <scope>NUCLEOTIDE SEQUENCE [LARGE SCALE GENOMIC DNA]</scope>
</reference>